<dbReference type="Proteomes" id="UP000051330">
    <property type="component" value="Unassembled WGS sequence"/>
</dbReference>
<dbReference type="PANTHER" id="PTHR40027:SF1">
    <property type="entry name" value="CELL DIVISION PROTEIN DIVIC"/>
    <property type="match status" value="1"/>
</dbReference>
<keyword evidence="3" id="KW-1185">Reference proteome</keyword>
<dbReference type="RefSeq" id="WP_057822320.1">
    <property type="nucleotide sequence ID" value="NZ_AZEC01000019.1"/>
</dbReference>
<evidence type="ECO:0000313" key="3">
    <source>
        <dbReference type="Proteomes" id="UP000051330"/>
    </source>
</evidence>
<dbReference type="AlphaFoldDB" id="A0A0R1MLE5"/>
<accession>A0A0R1MLE5</accession>
<dbReference type="PANTHER" id="PTHR40027">
    <property type="entry name" value="CELL DIVISION PROTEIN DIVIC"/>
    <property type="match status" value="1"/>
</dbReference>
<gene>
    <name evidence="2" type="ORF">FD09_GL001187</name>
</gene>
<dbReference type="PATRIC" id="fig|1423792.3.peg.1207"/>
<reference evidence="2 3" key="1">
    <citation type="journal article" date="2015" name="Genome Announc.">
        <title>Expanding the biotechnology potential of lactobacilli through comparative genomics of 213 strains and associated genera.</title>
        <authorList>
            <person name="Sun Z."/>
            <person name="Harris H.M."/>
            <person name="McCann A."/>
            <person name="Guo C."/>
            <person name="Argimon S."/>
            <person name="Zhang W."/>
            <person name="Yang X."/>
            <person name="Jeffery I.B."/>
            <person name="Cooney J.C."/>
            <person name="Kagawa T.F."/>
            <person name="Liu W."/>
            <person name="Song Y."/>
            <person name="Salvetti E."/>
            <person name="Wrobel A."/>
            <person name="Rasinkangas P."/>
            <person name="Parkhill J."/>
            <person name="Rea M.C."/>
            <person name="O'Sullivan O."/>
            <person name="Ritari J."/>
            <person name="Douillard F.P."/>
            <person name="Paul Ross R."/>
            <person name="Yang R."/>
            <person name="Briner A.E."/>
            <person name="Felis G.E."/>
            <person name="de Vos W.M."/>
            <person name="Barrangou R."/>
            <person name="Klaenhammer T.R."/>
            <person name="Caufield P.W."/>
            <person name="Cui Y."/>
            <person name="Zhang H."/>
            <person name="O'Toole P.W."/>
        </authorList>
    </citation>
    <scope>NUCLEOTIDE SEQUENCE [LARGE SCALE GENOMIC DNA]</scope>
    <source>
        <strain evidence="2 3">DSM 12744</strain>
    </source>
</reference>
<evidence type="ECO:0000313" key="2">
    <source>
        <dbReference type="EMBL" id="KRL08813.1"/>
    </source>
</evidence>
<dbReference type="InterPro" id="IPR007060">
    <property type="entry name" value="FtsL/DivIC"/>
</dbReference>
<dbReference type="OrthoDB" id="2151746at2"/>
<proteinExistence type="predicted"/>
<organism evidence="2 3">
    <name type="scientific">Schleiferilactobacillus perolens DSM 12744</name>
    <dbReference type="NCBI Taxonomy" id="1423792"/>
    <lineage>
        <taxon>Bacteria</taxon>
        <taxon>Bacillati</taxon>
        <taxon>Bacillota</taxon>
        <taxon>Bacilli</taxon>
        <taxon>Lactobacillales</taxon>
        <taxon>Lactobacillaceae</taxon>
        <taxon>Schleiferilactobacillus</taxon>
    </lineage>
</organism>
<dbReference type="Pfam" id="PF04977">
    <property type="entry name" value="DivIC"/>
    <property type="match status" value="1"/>
</dbReference>
<dbReference type="EMBL" id="AZEC01000019">
    <property type="protein sequence ID" value="KRL08813.1"/>
    <property type="molecule type" value="Genomic_DNA"/>
</dbReference>
<feature type="region of interest" description="Disordered" evidence="1">
    <location>
        <begin position="1"/>
        <end position="27"/>
    </location>
</feature>
<evidence type="ECO:0008006" key="4">
    <source>
        <dbReference type="Google" id="ProtNLM"/>
    </source>
</evidence>
<dbReference type="STRING" id="1423792.FD09_GL001187"/>
<dbReference type="InterPro" id="IPR039076">
    <property type="entry name" value="DivIC"/>
</dbReference>
<comment type="caution">
    <text evidence="2">The sequence shown here is derived from an EMBL/GenBank/DDBJ whole genome shotgun (WGS) entry which is preliminary data.</text>
</comment>
<sequence>MQKPKQESPTSKIIQLKKKTSSPAPKPVKNIRAVHCHRALALVAALALLLCLFGFNIYRAASAQAEVQGNLHRSRQEMATVKAQNDKLKTSVQQLNDPNYLEKYIREKYYFSKPGEIIFSLPGDKGKDVTAK</sequence>
<name>A0A0R1MLE5_9LACO</name>
<evidence type="ECO:0000256" key="1">
    <source>
        <dbReference type="SAM" id="MobiDB-lite"/>
    </source>
</evidence>
<dbReference type="GO" id="GO:0051301">
    <property type="term" value="P:cell division"/>
    <property type="evidence" value="ECO:0007669"/>
    <property type="project" value="InterPro"/>
</dbReference>
<protein>
    <recommendedName>
        <fullName evidence="4">Septum formation initiator</fullName>
    </recommendedName>
</protein>